<dbReference type="InterPro" id="IPR002818">
    <property type="entry name" value="DJ-1/PfpI"/>
</dbReference>
<comment type="similarity">
    <text evidence="1">Belongs to the peptidase C56 family.</text>
</comment>
<reference evidence="4" key="1">
    <citation type="journal article" date="2019" name="Int. J. Syst. Evol. Microbiol.">
        <title>The Global Catalogue of Microorganisms (GCM) 10K type strain sequencing project: providing services to taxonomists for standard genome sequencing and annotation.</title>
        <authorList>
            <consortium name="The Broad Institute Genomics Platform"/>
            <consortium name="The Broad Institute Genome Sequencing Center for Infectious Disease"/>
            <person name="Wu L."/>
            <person name="Ma J."/>
        </authorList>
    </citation>
    <scope>NUCLEOTIDE SEQUENCE [LARGE SCALE GENOMIC DNA]</scope>
    <source>
        <strain evidence="4">JCM 31037</strain>
    </source>
</reference>
<comment type="caution">
    <text evidence="3">The sequence shown here is derived from an EMBL/GenBank/DDBJ whole genome shotgun (WGS) entry which is preliminary data.</text>
</comment>
<dbReference type="Proteomes" id="UP001597260">
    <property type="component" value="Unassembled WGS sequence"/>
</dbReference>
<accession>A0ABW3Y7X6</accession>
<sequence>MTAQQAPLMGKSVAFLATDGVEEVEYTQSRAAAEQAGAEVDLLSVHPEPIQSVRQDINPSNTYEVDLTVAEADASDYDALVLPGGVANADRLRLDPVAVAFVRDFFEQEKPVAAICHGPWMLAEADVVRGRTLTSYPSLATDIRNAGGNWVNEQVHTDAGLVTSRGPSDLPAFGSKMVEEISEGLHVGQLASI</sequence>
<dbReference type="PANTHER" id="PTHR42733:SF12">
    <property type="entry name" value="PROTEINASE"/>
    <property type="match status" value="1"/>
</dbReference>
<gene>
    <name evidence="3" type="ORF">ACFQ4H_05570</name>
</gene>
<dbReference type="InterPro" id="IPR029062">
    <property type="entry name" value="Class_I_gatase-like"/>
</dbReference>
<name>A0ABW3Y7X6_9ACTN</name>
<evidence type="ECO:0000313" key="3">
    <source>
        <dbReference type="EMBL" id="MFD1320559.1"/>
    </source>
</evidence>
<feature type="domain" description="DJ-1/PfpI" evidence="2">
    <location>
        <begin position="11"/>
        <end position="180"/>
    </location>
</feature>
<evidence type="ECO:0000313" key="4">
    <source>
        <dbReference type="Proteomes" id="UP001597260"/>
    </source>
</evidence>
<dbReference type="Gene3D" id="3.40.50.880">
    <property type="match status" value="1"/>
</dbReference>
<proteinExistence type="inferred from homology"/>
<dbReference type="EMBL" id="JBHTMP010000006">
    <property type="protein sequence ID" value="MFD1320559.1"/>
    <property type="molecule type" value="Genomic_DNA"/>
</dbReference>
<protein>
    <submittedName>
        <fullName evidence="3">Type 1 glutamine amidotransferase domain-containing protein</fullName>
    </submittedName>
</protein>
<dbReference type="InterPro" id="IPR006286">
    <property type="entry name" value="C56_PfpI-like"/>
</dbReference>
<dbReference type="CDD" id="cd03134">
    <property type="entry name" value="GATase1_PfpI_like"/>
    <property type="match status" value="1"/>
</dbReference>
<evidence type="ECO:0000259" key="2">
    <source>
        <dbReference type="Pfam" id="PF01965"/>
    </source>
</evidence>
<dbReference type="PANTHER" id="PTHR42733">
    <property type="entry name" value="DJ-1 PROTEIN"/>
    <property type="match status" value="1"/>
</dbReference>
<dbReference type="Pfam" id="PF01965">
    <property type="entry name" value="DJ-1_PfpI"/>
    <property type="match status" value="1"/>
</dbReference>
<evidence type="ECO:0000256" key="1">
    <source>
        <dbReference type="ARBA" id="ARBA00008542"/>
    </source>
</evidence>
<dbReference type="PROSITE" id="PS51276">
    <property type="entry name" value="PEPTIDASE_C56_PFPI"/>
    <property type="match status" value="1"/>
</dbReference>
<dbReference type="RefSeq" id="WP_377567680.1">
    <property type="nucleotide sequence ID" value="NZ_JBHTMP010000006.1"/>
</dbReference>
<dbReference type="NCBIfam" id="TIGR01382">
    <property type="entry name" value="PfpI"/>
    <property type="match status" value="1"/>
</dbReference>
<keyword evidence="4" id="KW-1185">Reference proteome</keyword>
<dbReference type="SUPFAM" id="SSF52317">
    <property type="entry name" value="Class I glutamine amidotransferase-like"/>
    <property type="match status" value="1"/>
</dbReference>
<organism evidence="3 4">
    <name type="scientific">Micromonospora sonneratiae</name>
    <dbReference type="NCBI Taxonomy" id="1184706"/>
    <lineage>
        <taxon>Bacteria</taxon>
        <taxon>Bacillati</taxon>
        <taxon>Actinomycetota</taxon>
        <taxon>Actinomycetes</taxon>
        <taxon>Micromonosporales</taxon>
        <taxon>Micromonosporaceae</taxon>
        <taxon>Micromonospora</taxon>
    </lineage>
</organism>
<keyword evidence="3" id="KW-0315">Glutamine amidotransferase</keyword>